<gene>
    <name evidence="19" type="ORF">RDI58_005054</name>
</gene>
<keyword evidence="14" id="KW-0472">Membrane</keyword>
<dbReference type="GO" id="GO:0004674">
    <property type="term" value="F:protein serine/threonine kinase activity"/>
    <property type="evidence" value="ECO:0007669"/>
    <property type="project" value="UniProtKB-KW"/>
</dbReference>
<keyword evidence="20" id="KW-1185">Reference proteome</keyword>
<dbReference type="SMART" id="SM00220">
    <property type="entry name" value="S_TKc"/>
    <property type="match status" value="1"/>
</dbReference>
<keyword evidence="11" id="KW-0418">Kinase</keyword>
<evidence type="ECO:0000256" key="6">
    <source>
        <dbReference type="ARBA" id="ARBA00022679"/>
    </source>
</evidence>
<proteinExistence type="inferred from homology"/>
<protein>
    <recommendedName>
        <fullName evidence="3">non-specific serine/threonine protein kinase</fullName>
        <ecNumber evidence="3">2.7.11.1</ecNumber>
    </recommendedName>
</protein>
<keyword evidence="7" id="KW-0812">Transmembrane</keyword>
<dbReference type="SUPFAM" id="SSF52058">
    <property type="entry name" value="L domain-like"/>
    <property type="match status" value="3"/>
</dbReference>
<keyword evidence="10" id="KW-0547">Nucleotide-binding</keyword>
<feature type="domain" description="Protein kinase" evidence="18">
    <location>
        <begin position="357"/>
        <end position="702"/>
    </location>
</feature>
<evidence type="ECO:0000256" key="14">
    <source>
        <dbReference type="ARBA" id="ARBA00023136"/>
    </source>
</evidence>
<evidence type="ECO:0000256" key="4">
    <source>
        <dbReference type="ARBA" id="ARBA00022527"/>
    </source>
</evidence>
<dbReference type="SUPFAM" id="SSF56112">
    <property type="entry name" value="Protein kinase-like (PK-like)"/>
    <property type="match status" value="2"/>
</dbReference>
<dbReference type="PANTHER" id="PTHR27008">
    <property type="entry name" value="OS04G0122200 PROTEIN"/>
    <property type="match status" value="1"/>
</dbReference>
<evidence type="ECO:0000256" key="17">
    <source>
        <dbReference type="SAM" id="SignalP"/>
    </source>
</evidence>
<keyword evidence="9" id="KW-0677">Repeat</keyword>
<keyword evidence="6" id="KW-0808">Transferase</keyword>
<comment type="subcellular location">
    <subcellularLocation>
        <location evidence="1">Membrane</location>
        <topology evidence="1">Single-pass membrane protein</topology>
    </subcellularLocation>
</comment>
<feature type="domain" description="Protein kinase" evidence="18">
    <location>
        <begin position="830"/>
        <end position="1089"/>
    </location>
</feature>
<keyword evidence="5" id="KW-0433">Leucine-rich repeat</keyword>
<name>A0AAN8YM70_SOLBU</name>
<dbReference type="Pfam" id="PF08263">
    <property type="entry name" value="LRRNT_2"/>
    <property type="match status" value="1"/>
</dbReference>
<evidence type="ECO:0000256" key="11">
    <source>
        <dbReference type="ARBA" id="ARBA00022777"/>
    </source>
</evidence>
<accession>A0AAN8YM70</accession>
<keyword evidence="13" id="KW-1133">Transmembrane helix</keyword>
<dbReference type="InterPro" id="IPR011009">
    <property type="entry name" value="Kinase-like_dom_sf"/>
</dbReference>
<dbReference type="PRINTS" id="PR00019">
    <property type="entry name" value="LEURICHRPT"/>
</dbReference>
<comment type="catalytic activity">
    <reaction evidence="15">
        <text>L-threonyl-[protein] + ATP = O-phospho-L-threonyl-[protein] + ADP + H(+)</text>
        <dbReference type="Rhea" id="RHEA:46608"/>
        <dbReference type="Rhea" id="RHEA-COMP:11060"/>
        <dbReference type="Rhea" id="RHEA-COMP:11605"/>
        <dbReference type="ChEBI" id="CHEBI:15378"/>
        <dbReference type="ChEBI" id="CHEBI:30013"/>
        <dbReference type="ChEBI" id="CHEBI:30616"/>
        <dbReference type="ChEBI" id="CHEBI:61977"/>
        <dbReference type="ChEBI" id="CHEBI:456216"/>
        <dbReference type="EC" id="2.7.11.1"/>
    </reaction>
</comment>
<comment type="caution">
    <text evidence="19">The sequence shown here is derived from an EMBL/GenBank/DDBJ whole genome shotgun (WGS) entry which is preliminary data.</text>
</comment>
<dbReference type="PROSITE" id="PS00108">
    <property type="entry name" value="PROTEIN_KINASE_ST"/>
    <property type="match status" value="1"/>
</dbReference>
<dbReference type="GO" id="GO:0016020">
    <property type="term" value="C:membrane"/>
    <property type="evidence" value="ECO:0007669"/>
    <property type="project" value="UniProtKB-SubCell"/>
</dbReference>
<dbReference type="SMART" id="SM00369">
    <property type="entry name" value="LRR_TYP"/>
    <property type="match status" value="9"/>
</dbReference>
<evidence type="ECO:0000313" key="20">
    <source>
        <dbReference type="Proteomes" id="UP001371456"/>
    </source>
</evidence>
<dbReference type="InterPro" id="IPR013210">
    <property type="entry name" value="LRR_N_plant-typ"/>
</dbReference>
<evidence type="ECO:0000256" key="1">
    <source>
        <dbReference type="ARBA" id="ARBA00004167"/>
    </source>
</evidence>
<dbReference type="Pfam" id="PF13855">
    <property type="entry name" value="LRR_8"/>
    <property type="match status" value="1"/>
</dbReference>
<keyword evidence="12" id="KW-0067">ATP-binding</keyword>
<dbReference type="AlphaFoldDB" id="A0AAN8YM70"/>
<dbReference type="InterPro" id="IPR032675">
    <property type="entry name" value="LRR_dom_sf"/>
</dbReference>
<evidence type="ECO:0000256" key="13">
    <source>
        <dbReference type="ARBA" id="ARBA00022989"/>
    </source>
</evidence>
<keyword evidence="4" id="KW-0723">Serine/threonine-protein kinase</keyword>
<organism evidence="19 20">
    <name type="scientific">Solanum bulbocastanum</name>
    <name type="common">Wild potato</name>
    <dbReference type="NCBI Taxonomy" id="147425"/>
    <lineage>
        <taxon>Eukaryota</taxon>
        <taxon>Viridiplantae</taxon>
        <taxon>Streptophyta</taxon>
        <taxon>Embryophyta</taxon>
        <taxon>Tracheophyta</taxon>
        <taxon>Spermatophyta</taxon>
        <taxon>Magnoliopsida</taxon>
        <taxon>eudicotyledons</taxon>
        <taxon>Gunneridae</taxon>
        <taxon>Pentapetalae</taxon>
        <taxon>asterids</taxon>
        <taxon>lamiids</taxon>
        <taxon>Solanales</taxon>
        <taxon>Solanaceae</taxon>
        <taxon>Solanoideae</taxon>
        <taxon>Solaneae</taxon>
        <taxon>Solanum</taxon>
    </lineage>
</organism>
<dbReference type="GO" id="GO:0050832">
    <property type="term" value="P:defense response to fungus"/>
    <property type="evidence" value="ECO:0007669"/>
    <property type="project" value="UniProtKB-ARBA"/>
</dbReference>
<dbReference type="Proteomes" id="UP001371456">
    <property type="component" value="Unassembled WGS sequence"/>
</dbReference>
<dbReference type="InterPro" id="IPR000719">
    <property type="entry name" value="Prot_kinase_dom"/>
</dbReference>
<evidence type="ECO:0000256" key="2">
    <source>
        <dbReference type="ARBA" id="ARBA00008684"/>
    </source>
</evidence>
<sequence>MRISLMEKNPSFQLLTFLFVLLHVLTTCLAMNIRTDQTSLLALKSQITSDPYQILSTNWSSSASVCNWIGVTCGSRHQRVTVLNISDMGFSGTIPSQLGNLSFLVSLDLSYNYFHGEFPPEFSRLRKLRAINLSFNNFTGKIPIFLGEFQDLQIFNIENNSFSGFIPSSISNIKNLGFLNLRYNNLEGNIPTGIATLRSLKWLSFGFNKLNGSNVLSAFNISTLEYLDLRNAGLTGDFPSDLCGRLPRLQKLGLNFNMLSGEIPRRISECSQLQVLLLMENNLIGTIPGELGNLQLLQQLALGNNKLGGTIPNEIGHLHNLKQLGLEQNALTGSIPLSIFNISSLQVLSMWDNKLEGTLPREVGNLTTVNVLDLGMNSLTGYMGKFQVVDLLLISLTSLSCRMKDCVMEGTFQTFDRECEILRNLRHRNLTKIISSCCNLDFKALVLEYMPNGSLDKLLYSQDCSLNIMQRLNIMVDVASALEYLHHGYSVPVIHCDLKPSNVLLDKDMVGHLTDFGIAKLLTKEESIAHTTTFATIGYIAPVIVLQMLLQETVWLSKNDYGGELPSEFSHLRRLRVINLSYTNFTGEIPIGIATLPSLIRFSMGYNKLLNGSNVLSKFNISTLEYLDLRNSGLTGDFPSDLCRRLPRLKKLALGNNMLSGEVPRNISECSEIQLLMLFQNNFVGTIPREIGNLQLLQHLDLADNTLKGTIPDEIGHLYNLKNIFMDKNYLTGSIPLTLFNISSLEMLYMNDNKLEGPLPRQVGNLTMLAWFDLSNNYLADILKMNLSFNSVNGSLPLEVGNLKAALLLDLSRNQISGNIPSTLGGLQKLIQLSLAHNGIEGSIPETFGELQSLETLDLSYNKMSGVIPKSLEALKQLNSFNVSFNRLHGEIPSGGPFLNLPYQSFMLNKGLCGNPQKHVPACPSYSKNQSKSKKRSLIWIIVASSVVSMEGTFQTFDRECEMLRNLRHRNLTKIISSCCNLDFKALILEYMPNESLEKLLYSRDYCLNMMQRLNIMVDVASALEYLHHGYSVPVIHCDLKPSNVLLDNDMMGHLTDFGIAKLLTKEESIAQTTTFATIGYIAPGECCI</sequence>
<dbReference type="InterPro" id="IPR051809">
    <property type="entry name" value="Plant_receptor-like_S/T_kinase"/>
</dbReference>
<dbReference type="EMBL" id="JBANQN010000002">
    <property type="protein sequence ID" value="KAK6797352.1"/>
    <property type="molecule type" value="Genomic_DNA"/>
</dbReference>
<dbReference type="InterPro" id="IPR001611">
    <property type="entry name" value="Leu-rich_rpt"/>
</dbReference>
<evidence type="ECO:0000256" key="7">
    <source>
        <dbReference type="ARBA" id="ARBA00022692"/>
    </source>
</evidence>
<evidence type="ECO:0000256" key="9">
    <source>
        <dbReference type="ARBA" id="ARBA00022737"/>
    </source>
</evidence>
<evidence type="ECO:0000256" key="8">
    <source>
        <dbReference type="ARBA" id="ARBA00022729"/>
    </source>
</evidence>
<dbReference type="PANTHER" id="PTHR27008:SF602">
    <property type="entry name" value="LRR RECEPTOR-LIKE SERINE_THREONINE-PROTEIN KINASE EFR"/>
    <property type="match status" value="1"/>
</dbReference>
<dbReference type="Pfam" id="PF00560">
    <property type="entry name" value="LRR_1"/>
    <property type="match status" value="9"/>
</dbReference>
<dbReference type="InterPro" id="IPR003591">
    <property type="entry name" value="Leu-rich_rpt_typical-subtyp"/>
</dbReference>
<evidence type="ECO:0000259" key="18">
    <source>
        <dbReference type="PROSITE" id="PS50011"/>
    </source>
</evidence>
<evidence type="ECO:0000256" key="3">
    <source>
        <dbReference type="ARBA" id="ARBA00012513"/>
    </source>
</evidence>
<evidence type="ECO:0000256" key="5">
    <source>
        <dbReference type="ARBA" id="ARBA00022614"/>
    </source>
</evidence>
<evidence type="ECO:0000256" key="15">
    <source>
        <dbReference type="ARBA" id="ARBA00047899"/>
    </source>
</evidence>
<dbReference type="FunFam" id="1.10.510.10:FF:001023">
    <property type="entry name" value="Os07g0541700 protein"/>
    <property type="match status" value="2"/>
</dbReference>
<evidence type="ECO:0000256" key="16">
    <source>
        <dbReference type="ARBA" id="ARBA00048679"/>
    </source>
</evidence>
<evidence type="ECO:0000313" key="19">
    <source>
        <dbReference type="EMBL" id="KAK6797352.1"/>
    </source>
</evidence>
<dbReference type="EC" id="2.7.11.1" evidence="3"/>
<reference evidence="19 20" key="1">
    <citation type="submission" date="2024-02" db="EMBL/GenBank/DDBJ databases">
        <title>de novo genome assembly of Solanum bulbocastanum strain 11H21.</title>
        <authorList>
            <person name="Hosaka A.J."/>
        </authorList>
    </citation>
    <scope>NUCLEOTIDE SEQUENCE [LARGE SCALE GENOMIC DNA]</scope>
    <source>
        <tissue evidence="19">Young leaves</tissue>
    </source>
</reference>
<dbReference type="GO" id="GO:0005524">
    <property type="term" value="F:ATP binding"/>
    <property type="evidence" value="ECO:0007669"/>
    <property type="project" value="UniProtKB-KW"/>
</dbReference>
<dbReference type="Gene3D" id="3.80.10.10">
    <property type="entry name" value="Ribonuclease Inhibitor"/>
    <property type="match status" value="6"/>
</dbReference>
<dbReference type="FunFam" id="3.80.10.10:FF:000129">
    <property type="entry name" value="Leucine-rich repeat receptor-like kinase"/>
    <property type="match status" value="1"/>
</dbReference>
<dbReference type="PROSITE" id="PS50011">
    <property type="entry name" value="PROTEIN_KINASE_DOM"/>
    <property type="match status" value="2"/>
</dbReference>
<dbReference type="InterPro" id="IPR008271">
    <property type="entry name" value="Ser/Thr_kinase_AS"/>
</dbReference>
<comment type="similarity">
    <text evidence="2">Belongs to the protein kinase superfamily. Ser/Thr protein kinase family.</text>
</comment>
<feature type="chain" id="PRO_5042889536" description="non-specific serine/threonine protein kinase" evidence="17">
    <location>
        <begin position="31"/>
        <end position="1089"/>
    </location>
</feature>
<keyword evidence="8 17" id="KW-0732">Signal</keyword>
<feature type="signal peptide" evidence="17">
    <location>
        <begin position="1"/>
        <end position="30"/>
    </location>
</feature>
<dbReference type="Gene3D" id="1.10.510.10">
    <property type="entry name" value="Transferase(Phosphotransferase) domain 1"/>
    <property type="match status" value="2"/>
</dbReference>
<comment type="catalytic activity">
    <reaction evidence="16">
        <text>L-seryl-[protein] + ATP = O-phospho-L-seryl-[protein] + ADP + H(+)</text>
        <dbReference type="Rhea" id="RHEA:17989"/>
        <dbReference type="Rhea" id="RHEA-COMP:9863"/>
        <dbReference type="Rhea" id="RHEA-COMP:11604"/>
        <dbReference type="ChEBI" id="CHEBI:15378"/>
        <dbReference type="ChEBI" id="CHEBI:29999"/>
        <dbReference type="ChEBI" id="CHEBI:30616"/>
        <dbReference type="ChEBI" id="CHEBI:83421"/>
        <dbReference type="ChEBI" id="CHEBI:456216"/>
        <dbReference type="EC" id="2.7.11.1"/>
    </reaction>
</comment>
<evidence type="ECO:0000256" key="12">
    <source>
        <dbReference type="ARBA" id="ARBA00022840"/>
    </source>
</evidence>
<dbReference type="FunFam" id="3.80.10.10:FF:000095">
    <property type="entry name" value="LRR receptor-like serine/threonine-protein kinase GSO1"/>
    <property type="match status" value="3"/>
</dbReference>
<evidence type="ECO:0000256" key="10">
    <source>
        <dbReference type="ARBA" id="ARBA00022741"/>
    </source>
</evidence>
<dbReference type="Pfam" id="PF00069">
    <property type="entry name" value="Pkinase"/>
    <property type="match status" value="2"/>
</dbReference>